<dbReference type="EMBL" id="SMRU01000002">
    <property type="protein sequence ID" value="TDG01309.1"/>
    <property type="molecule type" value="Genomic_DNA"/>
</dbReference>
<protein>
    <submittedName>
        <fullName evidence="2">Enoyl-CoA hydratase/isomerase family protein</fullName>
    </submittedName>
</protein>
<dbReference type="PANTHER" id="PTHR43802:SF1">
    <property type="entry name" value="IP11341P-RELATED"/>
    <property type="match status" value="1"/>
</dbReference>
<dbReference type="AlphaFoldDB" id="A0A4R5L0Y8"/>
<proteinExistence type="inferred from homology"/>
<dbReference type="RefSeq" id="WP_133202569.1">
    <property type="nucleotide sequence ID" value="NZ_SMRU01000002.1"/>
</dbReference>
<accession>A0A4R5L0Y8</accession>
<keyword evidence="3" id="KW-1185">Reference proteome</keyword>
<dbReference type="Pfam" id="PF00378">
    <property type="entry name" value="ECH_1"/>
    <property type="match status" value="1"/>
</dbReference>
<reference evidence="2 3" key="1">
    <citation type="submission" date="2019-03" db="EMBL/GenBank/DDBJ databases">
        <title>Whole genome sequence of Arthrobacter sp JH1-1.</title>
        <authorList>
            <person name="Trinh H.N."/>
        </authorList>
    </citation>
    <scope>NUCLEOTIDE SEQUENCE [LARGE SCALE GENOMIC DNA]</scope>
    <source>
        <strain evidence="2 3">JH1-1</strain>
    </source>
</reference>
<sequence>MTSPLVGRPADSAQSQVPAFTVSELALRTAARDPDVVAPGANVLVELIPDGNNDHSSVDHDLPFLTFVRESRAPGGRHIRGRAADNTLPYADLVVPDALLPDVIRGVRTNPEASLVLAQLMRATGSLPIPDAIRAESLAYSLLQTGAEFAKWLAHQPARTPDHDMEPTVLVHQGARASEIQLNRPSSANAVNTRMRTELVGILSALALTEGPLELTGNGRHFCAGGDLREFGMARYPLGAHVERISQNVPGSVARVADRLTSRVHGACVGAGMEIASFAGHVTAAPDTSWRLPEVSMGLLPGCGGTVSIPRRIGRQRTLLLAVTGMKIDAAVALEWGLIDEVSE</sequence>
<dbReference type="OrthoDB" id="8452484at2"/>
<evidence type="ECO:0000313" key="2">
    <source>
        <dbReference type="EMBL" id="TDG01309.1"/>
    </source>
</evidence>
<evidence type="ECO:0000313" key="3">
    <source>
        <dbReference type="Proteomes" id="UP000295511"/>
    </source>
</evidence>
<dbReference type="InterPro" id="IPR001753">
    <property type="entry name" value="Enoyl-CoA_hydra/iso"/>
</dbReference>
<keyword evidence="2" id="KW-0413">Isomerase</keyword>
<dbReference type="SUPFAM" id="SSF52096">
    <property type="entry name" value="ClpP/crotonase"/>
    <property type="match status" value="1"/>
</dbReference>
<evidence type="ECO:0000256" key="1">
    <source>
        <dbReference type="ARBA" id="ARBA00005254"/>
    </source>
</evidence>
<dbReference type="CDD" id="cd06558">
    <property type="entry name" value="crotonase-like"/>
    <property type="match status" value="1"/>
</dbReference>
<gene>
    <name evidence="2" type="ORF">E1809_01965</name>
</gene>
<dbReference type="Proteomes" id="UP000295511">
    <property type="component" value="Unassembled WGS sequence"/>
</dbReference>
<name>A0A4R5L0Y8_9MICC</name>
<comment type="caution">
    <text evidence="2">The sequence shown here is derived from an EMBL/GenBank/DDBJ whole genome shotgun (WGS) entry which is preliminary data.</text>
</comment>
<dbReference type="PANTHER" id="PTHR43802">
    <property type="entry name" value="ENOYL-COA HYDRATASE"/>
    <property type="match status" value="1"/>
</dbReference>
<organism evidence="2 3">
    <name type="scientific">Arthrobacter terricola</name>
    <dbReference type="NCBI Taxonomy" id="2547396"/>
    <lineage>
        <taxon>Bacteria</taxon>
        <taxon>Bacillati</taxon>
        <taxon>Actinomycetota</taxon>
        <taxon>Actinomycetes</taxon>
        <taxon>Micrococcales</taxon>
        <taxon>Micrococcaceae</taxon>
        <taxon>Arthrobacter</taxon>
    </lineage>
</organism>
<comment type="similarity">
    <text evidence="1">Belongs to the enoyl-CoA hydratase/isomerase family.</text>
</comment>
<dbReference type="InterPro" id="IPR029045">
    <property type="entry name" value="ClpP/crotonase-like_dom_sf"/>
</dbReference>
<dbReference type="Gene3D" id="3.90.226.10">
    <property type="entry name" value="2-enoyl-CoA Hydratase, Chain A, domain 1"/>
    <property type="match status" value="1"/>
</dbReference>
<dbReference type="GO" id="GO:0016853">
    <property type="term" value="F:isomerase activity"/>
    <property type="evidence" value="ECO:0007669"/>
    <property type="project" value="UniProtKB-KW"/>
</dbReference>